<dbReference type="AlphaFoldDB" id="A0A382PB34"/>
<name>A0A382PB34_9ZZZZ</name>
<protein>
    <submittedName>
        <fullName evidence="2">Uncharacterized protein</fullName>
    </submittedName>
</protein>
<proteinExistence type="predicted"/>
<feature type="transmembrane region" description="Helical" evidence="1">
    <location>
        <begin position="20"/>
        <end position="38"/>
    </location>
</feature>
<evidence type="ECO:0000313" key="2">
    <source>
        <dbReference type="EMBL" id="SVC70030.1"/>
    </source>
</evidence>
<gene>
    <name evidence="2" type="ORF">METZ01_LOCUS322884</name>
</gene>
<dbReference type="EMBL" id="UINC01105807">
    <property type="protein sequence ID" value="SVC70030.1"/>
    <property type="molecule type" value="Genomic_DNA"/>
</dbReference>
<accession>A0A382PB34</accession>
<sequence length="103" mass="11966">MKKLIMLQQKQTNLRNYARLLLKIFLISTIVISFTINGCNKKQEEEDKMEVVRYGRFVVKIRETGNLEPLVSVAVRSNVEGEIERILIEEGDFVQKGQELIKI</sequence>
<dbReference type="Gene3D" id="2.40.50.100">
    <property type="match status" value="1"/>
</dbReference>
<evidence type="ECO:0000256" key="1">
    <source>
        <dbReference type="SAM" id="Phobius"/>
    </source>
</evidence>
<keyword evidence="1" id="KW-0812">Transmembrane</keyword>
<dbReference type="SUPFAM" id="SSF111369">
    <property type="entry name" value="HlyD-like secretion proteins"/>
    <property type="match status" value="1"/>
</dbReference>
<keyword evidence="1" id="KW-0472">Membrane</keyword>
<reference evidence="2" key="1">
    <citation type="submission" date="2018-05" db="EMBL/GenBank/DDBJ databases">
        <authorList>
            <person name="Lanie J.A."/>
            <person name="Ng W.-L."/>
            <person name="Kazmierczak K.M."/>
            <person name="Andrzejewski T.M."/>
            <person name="Davidsen T.M."/>
            <person name="Wayne K.J."/>
            <person name="Tettelin H."/>
            <person name="Glass J.I."/>
            <person name="Rusch D."/>
            <person name="Podicherti R."/>
            <person name="Tsui H.-C.T."/>
            <person name="Winkler M.E."/>
        </authorList>
    </citation>
    <scope>NUCLEOTIDE SEQUENCE</scope>
</reference>
<feature type="non-terminal residue" evidence="2">
    <location>
        <position position="103"/>
    </location>
</feature>
<keyword evidence="1" id="KW-1133">Transmembrane helix</keyword>
<organism evidence="2">
    <name type="scientific">marine metagenome</name>
    <dbReference type="NCBI Taxonomy" id="408172"/>
    <lineage>
        <taxon>unclassified sequences</taxon>
        <taxon>metagenomes</taxon>
        <taxon>ecological metagenomes</taxon>
    </lineage>
</organism>